<reference evidence="2 3" key="1">
    <citation type="submission" date="2018-11" db="EMBL/GenBank/DDBJ databases">
        <title>Sequencing the genomes of 1000 actinobacteria strains.</title>
        <authorList>
            <person name="Klenk H.-P."/>
        </authorList>
    </citation>
    <scope>NUCLEOTIDE SEQUENCE [LARGE SCALE GENOMIC DNA]</scope>
    <source>
        <strain evidence="2 3">DSM 15700</strain>
    </source>
</reference>
<accession>A0A3N4YEX3</accession>
<dbReference type="AlphaFoldDB" id="A0A3N4YEX3"/>
<keyword evidence="1" id="KW-1133">Transmembrane helix</keyword>
<keyword evidence="1" id="KW-0472">Membrane</keyword>
<evidence type="ECO:0000313" key="2">
    <source>
        <dbReference type="EMBL" id="RPF19689.1"/>
    </source>
</evidence>
<keyword evidence="1" id="KW-0812">Transmembrane</keyword>
<keyword evidence="3" id="KW-1185">Reference proteome</keyword>
<gene>
    <name evidence="2" type="ORF">EDD34_0252</name>
</gene>
<evidence type="ECO:0000256" key="1">
    <source>
        <dbReference type="SAM" id="Phobius"/>
    </source>
</evidence>
<name>A0A3N4YEX3_9MICO</name>
<feature type="transmembrane region" description="Helical" evidence="1">
    <location>
        <begin position="193"/>
        <end position="215"/>
    </location>
</feature>
<feature type="transmembrane region" description="Helical" evidence="1">
    <location>
        <begin position="69"/>
        <end position="93"/>
    </location>
</feature>
<feature type="transmembrane region" description="Helical" evidence="1">
    <location>
        <begin position="160"/>
        <end position="181"/>
    </location>
</feature>
<dbReference type="OrthoDB" id="4336274at2"/>
<evidence type="ECO:0000313" key="3">
    <source>
        <dbReference type="Proteomes" id="UP000280501"/>
    </source>
</evidence>
<feature type="transmembrane region" description="Helical" evidence="1">
    <location>
        <begin position="235"/>
        <end position="256"/>
    </location>
</feature>
<organism evidence="2 3">
    <name type="scientific">Myceligenerans xiligouense</name>
    <dbReference type="NCBI Taxonomy" id="253184"/>
    <lineage>
        <taxon>Bacteria</taxon>
        <taxon>Bacillati</taxon>
        <taxon>Actinomycetota</taxon>
        <taxon>Actinomycetes</taxon>
        <taxon>Micrococcales</taxon>
        <taxon>Promicromonosporaceae</taxon>
        <taxon>Myceligenerans</taxon>
    </lineage>
</organism>
<proteinExistence type="predicted"/>
<dbReference type="RefSeq" id="WP_123812960.1">
    <property type="nucleotide sequence ID" value="NZ_RKQZ01000001.1"/>
</dbReference>
<dbReference type="Proteomes" id="UP000280501">
    <property type="component" value="Unassembled WGS sequence"/>
</dbReference>
<sequence>MRNFAAAWETEWLLCARSTIVRLATALLLVAIPAGAIGAVALARADTAATTTAAKFAPYATGPLAETHVLTAAQILSVALLMAGGFAMAWTFGQEIATGLAGARTGMATSRGSVALAKVLVHLTWLAGCVVAVVGLTLAASALMCAVTGEPFDDGVWSRAGLALTAGLLSAGLTVPFGWVATLTRSPLGTVGVLIGVVVVTQIATTLGAGAWFPYAATSLWTEMGGAEAASAVGLPQLLLVAAVAPAGTAAVVHAWRRLDDA</sequence>
<dbReference type="EMBL" id="RKQZ01000001">
    <property type="protein sequence ID" value="RPF19689.1"/>
    <property type="molecule type" value="Genomic_DNA"/>
</dbReference>
<feature type="transmembrane region" description="Helical" evidence="1">
    <location>
        <begin position="114"/>
        <end position="140"/>
    </location>
</feature>
<comment type="caution">
    <text evidence="2">The sequence shown here is derived from an EMBL/GenBank/DDBJ whole genome shotgun (WGS) entry which is preliminary data.</text>
</comment>
<protein>
    <submittedName>
        <fullName evidence="2">ABC-2 type transport system permease protein</fullName>
    </submittedName>
</protein>